<dbReference type="EMBL" id="ATLV01022912">
    <property type="status" value="NOT_ANNOTATED_CDS"/>
    <property type="molecule type" value="Genomic_DNA"/>
</dbReference>
<feature type="region of interest" description="Disordered" evidence="1">
    <location>
        <begin position="83"/>
        <end position="102"/>
    </location>
</feature>
<organism evidence="2">
    <name type="scientific">Anopheles sinensis</name>
    <name type="common">Mosquito</name>
    <dbReference type="NCBI Taxonomy" id="74873"/>
    <lineage>
        <taxon>Eukaryota</taxon>
        <taxon>Metazoa</taxon>
        <taxon>Ecdysozoa</taxon>
        <taxon>Arthropoda</taxon>
        <taxon>Hexapoda</taxon>
        <taxon>Insecta</taxon>
        <taxon>Pterygota</taxon>
        <taxon>Neoptera</taxon>
        <taxon>Endopterygota</taxon>
        <taxon>Diptera</taxon>
        <taxon>Nematocera</taxon>
        <taxon>Culicoidea</taxon>
        <taxon>Culicidae</taxon>
        <taxon>Anophelinae</taxon>
        <taxon>Anopheles</taxon>
    </lineage>
</organism>
<dbReference type="GO" id="GO:0004519">
    <property type="term" value="F:endonuclease activity"/>
    <property type="evidence" value="ECO:0007669"/>
    <property type="project" value="UniProtKB-KW"/>
</dbReference>
<keyword evidence="2" id="KW-0540">Nuclease</keyword>
<protein>
    <submittedName>
        <fullName evidence="2 3">Putative DNA-binding/iron metalloprotein/AP endonuclease</fullName>
    </submittedName>
</protein>
<accession>A0A084WD18</accession>
<sequence>MILQQTYGGKLMPVFMCTAGQTACVCLYVSLASIRPAENTVRSVSVRMKRIWETHLGQVLPYVRRPCRRPERNERPVVRARLVEPQTGTDSSVVPHSTERRLDSRPNRRVTVIEDRLYFSKLLFCYENGPRHDRTGKEWWSTGESETGRVGRGQTTLGSIGQPVRI</sequence>
<evidence type="ECO:0000313" key="3">
    <source>
        <dbReference type="EnsemblMetazoa" id="ASIC016088-PA"/>
    </source>
</evidence>
<keyword evidence="4" id="KW-1185">Reference proteome</keyword>
<dbReference type="VEuPathDB" id="VectorBase:ASIC016088"/>
<name>A0A084WD18_ANOSI</name>
<dbReference type="EnsemblMetazoa" id="ASIC016088-RA">
    <property type="protein sequence ID" value="ASIC016088-PA"/>
    <property type="gene ID" value="ASIC016088"/>
</dbReference>
<feature type="region of interest" description="Disordered" evidence="1">
    <location>
        <begin position="137"/>
        <end position="166"/>
    </location>
</feature>
<dbReference type="Proteomes" id="UP000030765">
    <property type="component" value="Unassembled WGS sequence"/>
</dbReference>
<evidence type="ECO:0000313" key="2">
    <source>
        <dbReference type="EMBL" id="KFB48112.1"/>
    </source>
</evidence>
<dbReference type="EMBL" id="KE525337">
    <property type="protein sequence ID" value="KFB48112.1"/>
    <property type="molecule type" value="Genomic_DNA"/>
</dbReference>
<keyword evidence="2" id="KW-0255">Endonuclease</keyword>
<dbReference type="GO" id="GO:0003677">
    <property type="term" value="F:DNA binding"/>
    <property type="evidence" value="ECO:0007669"/>
    <property type="project" value="UniProtKB-KW"/>
</dbReference>
<evidence type="ECO:0000313" key="4">
    <source>
        <dbReference type="Proteomes" id="UP000030765"/>
    </source>
</evidence>
<evidence type="ECO:0000256" key="1">
    <source>
        <dbReference type="SAM" id="MobiDB-lite"/>
    </source>
</evidence>
<keyword evidence="2" id="KW-0378">Hydrolase</keyword>
<keyword evidence="2" id="KW-0238">DNA-binding</keyword>
<dbReference type="AlphaFoldDB" id="A0A084WD18"/>
<reference evidence="2 4" key="1">
    <citation type="journal article" date="2014" name="BMC Genomics">
        <title>Genome sequence of Anopheles sinensis provides insight into genetics basis of mosquito competence for malaria parasites.</title>
        <authorList>
            <person name="Zhou D."/>
            <person name="Zhang D."/>
            <person name="Ding G."/>
            <person name="Shi L."/>
            <person name="Hou Q."/>
            <person name="Ye Y."/>
            <person name="Xu Y."/>
            <person name="Zhou H."/>
            <person name="Xiong C."/>
            <person name="Li S."/>
            <person name="Yu J."/>
            <person name="Hong S."/>
            <person name="Yu X."/>
            <person name="Zou P."/>
            <person name="Chen C."/>
            <person name="Chang X."/>
            <person name="Wang W."/>
            <person name="Lv Y."/>
            <person name="Sun Y."/>
            <person name="Ma L."/>
            <person name="Shen B."/>
            <person name="Zhu C."/>
        </authorList>
    </citation>
    <scope>NUCLEOTIDE SEQUENCE [LARGE SCALE GENOMIC DNA]</scope>
</reference>
<gene>
    <name evidence="2" type="ORF">ZHAS_00016088</name>
</gene>
<reference evidence="3" key="2">
    <citation type="submission" date="2020-05" db="UniProtKB">
        <authorList>
            <consortium name="EnsemblMetazoa"/>
        </authorList>
    </citation>
    <scope>IDENTIFICATION</scope>
</reference>
<feature type="compositionally biased region" description="Polar residues" evidence="1">
    <location>
        <begin position="86"/>
        <end position="95"/>
    </location>
</feature>
<proteinExistence type="predicted"/>